<evidence type="ECO:0000256" key="7">
    <source>
        <dbReference type="ARBA" id="ARBA00023136"/>
    </source>
</evidence>
<evidence type="ECO:0000256" key="8">
    <source>
        <dbReference type="SAM" id="MobiDB-lite"/>
    </source>
</evidence>
<dbReference type="GO" id="GO:0015031">
    <property type="term" value="P:protein transport"/>
    <property type="evidence" value="ECO:0007669"/>
    <property type="project" value="UniProtKB-KW"/>
</dbReference>
<dbReference type="PANTHER" id="PTHR42982">
    <property type="entry name" value="SEC-INDEPENDENT PROTEIN TRANSLOCASE PROTEIN TATA"/>
    <property type="match status" value="1"/>
</dbReference>
<feature type="transmembrane region" description="Helical" evidence="9">
    <location>
        <begin position="6"/>
        <end position="26"/>
    </location>
</feature>
<organism evidence="10 11">
    <name type="scientific">Telmatocola sphagniphila</name>
    <dbReference type="NCBI Taxonomy" id="1123043"/>
    <lineage>
        <taxon>Bacteria</taxon>
        <taxon>Pseudomonadati</taxon>
        <taxon>Planctomycetota</taxon>
        <taxon>Planctomycetia</taxon>
        <taxon>Gemmatales</taxon>
        <taxon>Gemmataceae</taxon>
    </lineage>
</organism>
<sequence>MNAIFANFVPGPGMMIVLLVVGILLFGRRLPEIGRSLGKTITEFKKGVKGLEDEVEPTNMTAARTVDPEPLRPPQRLTAAAPKFDDAPAPVAAPKVEEKAPTPPQHV</sequence>
<dbReference type="GO" id="GO:0016020">
    <property type="term" value="C:membrane"/>
    <property type="evidence" value="ECO:0007669"/>
    <property type="project" value="UniProtKB-ARBA"/>
</dbReference>
<evidence type="ECO:0000313" key="10">
    <source>
        <dbReference type="EMBL" id="QVL34645.1"/>
    </source>
</evidence>
<evidence type="ECO:0000256" key="9">
    <source>
        <dbReference type="SAM" id="Phobius"/>
    </source>
</evidence>
<protein>
    <submittedName>
        <fullName evidence="10">Twin-arginine translocase TatA/TatE family subunit</fullName>
    </submittedName>
</protein>
<dbReference type="RefSeq" id="WP_213499826.1">
    <property type="nucleotide sequence ID" value="NZ_CP074694.1"/>
</dbReference>
<dbReference type="KEGG" id="tsph:KIH39_12270"/>
<dbReference type="Gene3D" id="1.20.5.3310">
    <property type="match status" value="1"/>
</dbReference>
<keyword evidence="4" id="KW-0653">Protein transport</keyword>
<keyword evidence="6" id="KW-0811">Translocation</keyword>
<evidence type="ECO:0000256" key="3">
    <source>
        <dbReference type="ARBA" id="ARBA00022692"/>
    </source>
</evidence>
<accession>A0A8E6EX30</accession>
<dbReference type="Pfam" id="PF02416">
    <property type="entry name" value="TatA_B_E"/>
    <property type="match status" value="1"/>
</dbReference>
<keyword evidence="3 9" id="KW-0812">Transmembrane</keyword>
<name>A0A8E6EX30_9BACT</name>
<feature type="region of interest" description="Disordered" evidence="8">
    <location>
        <begin position="64"/>
        <end position="107"/>
    </location>
</feature>
<dbReference type="Proteomes" id="UP000676194">
    <property type="component" value="Chromosome"/>
</dbReference>
<gene>
    <name evidence="10" type="ORF">KIH39_12270</name>
</gene>
<keyword evidence="11" id="KW-1185">Reference proteome</keyword>
<evidence type="ECO:0000313" key="11">
    <source>
        <dbReference type="Proteomes" id="UP000676194"/>
    </source>
</evidence>
<dbReference type="EMBL" id="CP074694">
    <property type="protein sequence ID" value="QVL34645.1"/>
    <property type="molecule type" value="Genomic_DNA"/>
</dbReference>
<dbReference type="AlphaFoldDB" id="A0A8E6EX30"/>
<keyword evidence="7 9" id="KW-0472">Membrane</keyword>
<feature type="compositionally biased region" description="Low complexity" evidence="8">
    <location>
        <begin position="79"/>
        <end position="94"/>
    </location>
</feature>
<evidence type="ECO:0000256" key="6">
    <source>
        <dbReference type="ARBA" id="ARBA00023010"/>
    </source>
</evidence>
<reference evidence="10" key="1">
    <citation type="submission" date="2021-05" db="EMBL/GenBank/DDBJ databases">
        <title>Complete genome sequence of the cellulolytic planctomycete Telmatocola sphagniphila SP2T and characterization of the first cellulase from planctomycetes.</title>
        <authorList>
            <person name="Rakitin A.L."/>
            <person name="Beletsky A.V."/>
            <person name="Naumoff D.G."/>
            <person name="Kulichevskaya I.S."/>
            <person name="Mardanov A.V."/>
            <person name="Ravin N.V."/>
            <person name="Dedysh S.N."/>
        </authorList>
    </citation>
    <scope>NUCLEOTIDE SEQUENCE</scope>
    <source>
        <strain evidence="10">SP2T</strain>
    </source>
</reference>
<dbReference type="PANTHER" id="PTHR42982:SF1">
    <property type="entry name" value="SEC-INDEPENDENT PROTEIN TRANSLOCASE PROTEIN TATA"/>
    <property type="match status" value="1"/>
</dbReference>
<evidence type="ECO:0000256" key="1">
    <source>
        <dbReference type="ARBA" id="ARBA00004167"/>
    </source>
</evidence>
<evidence type="ECO:0000256" key="5">
    <source>
        <dbReference type="ARBA" id="ARBA00022989"/>
    </source>
</evidence>
<evidence type="ECO:0000256" key="4">
    <source>
        <dbReference type="ARBA" id="ARBA00022927"/>
    </source>
</evidence>
<evidence type="ECO:0000256" key="2">
    <source>
        <dbReference type="ARBA" id="ARBA00022448"/>
    </source>
</evidence>
<keyword evidence="5 9" id="KW-1133">Transmembrane helix</keyword>
<comment type="subcellular location">
    <subcellularLocation>
        <location evidence="1">Membrane</location>
        <topology evidence="1">Single-pass membrane protein</topology>
    </subcellularLocation>
</comment>
<keyword evidence="2" id="KW-0813">Transport</keyword>
<proteinExistence type="predicted"/>
<dbReference type="InterPro" id="IPR003369">
    <property type="entry name" value="TatA/B/E"/>
</dbReference>